<gene>
    <name evidence="2" type="ORF">Dbus_chr3Rg439</name>
</gene>
<feature type="chain" id="PRO_5005788098" evidence="1">
    <location>
        <begin position="21"/>
        <end position="61"/>
    </location>
</feature>
<dbReference type="OrthoDB" id="8010853at2759"/>
<feature type="non-terminal residue" evidence="2">
    <location>
        <position position="61"/>
    </location>
</feature>
<feature type="signal peptide" evidence="1">
    <location>
        <begin position="1"/>
        <end position="20"/>
    </location>
</feature>
<evidence type="ECO:0000313" key="3">
    <source>
        <dbReference type="Proteomes" id="UP000494163"/>
    </source>
</evidence>
<protein>
    <submittedName>
        <fullName evidence="2">CG34291</fullName>
    </submittedName>
</protein>
<dbReference type="OMA" id="CPQNSQY"/>
<name>A0A0M3QXD7_DROBS</name>
<keyword evidence="3" id="KW-1185">Reference proteome</keyword>
<sequence length="61" mass="6661">MNFSWLSVFIFALIAVVVSAGKCPAHFTKDGNRCVTDRPVHGECPQGSKLEISINKCVHNS</sequence>
<dbReference type="Proteomes" id="UP000494163">
    <property type="component" value="Chromosome 3R"/>
</dbReference>
<reference evidence="2 3" key="1">
    <citation type="submission" date="2015-08" db="EMBL/GenBank/DDBJ databases">
        <title>Ancestral chromatin configuration constrains chromatin evolution on differentiating sex chromosomes in Drosophila.</title>
        <authorList>
            <person name="Zhou Q."/>
            <person name="Bachtrog D."/>
        </authorList>
    </citation>
    <scope>NUCLEOTIDE SEQUENCE [LARGE SCALE GENOMIC DNA]</scope>
    <source>
        <tissue evidence="2">Whole larvae</tissue>
    </source>
</reference>
<organism evidence="2 3">
    <name type="scientific">Drosophila busckii</name>
    <name type="common">Fruit fly</name>
    <dbReference type="NCBI Taxonomy" id="30019"/>
    <lineage>
        <taxon>Eukaryota</taxon>
        <taxon>Metazoa</taxon>
        <taxon>Ecdysozoa</taxon>
        <taxon>Arthropoda</taxon>
        <taxon>Hexapoda</taxon>
        <taxon>Insecta</taxon>
        <taxon>Pterygota</taxon>
        <taxon>Neoptera</taxon>
        <taxon>Endopterygota</taxon>
        <taxon>Diptera</taxon>
        <taxon>Brachycera</taxon>
        <taxon>Muscomorpha</taxon>
        <taxon>Ephydroidea</taxon>
        <taxon>Drosophilidae</taxon>
        <taxon>Drosophila</taxon>
    </lineage>
</organism>
<dbReference type="EMBL" id="CP012526">
    <property type="protein sequence ID" value="ALC45689.1"/>
    <property type="molecule type" value="Genomic_DNA"/>
</dbReference>
<proteinExistence type="predicted"/>
<evidence type="ECO:0000256" key="1">
    <source>
        <dbReference type="SAM" id="SignalP"/>
    </source>
</evidence>
<accession>A0A0M3QXD7</accession>
<keyword evidence="1" id="KW-0732">Signal</keyword>
<evidence type="ECO:0000313" key="2">
    <source>
        <dbReference type="EMBL" id="ALC45689.1"/>
    </source>
</evidence>
<dbReference type="AlphaFoldDB" id="A0A0M3QXD7"/>